<dbReference type="WBParaSite" id="maker-unitig_44793-snap-gene-0.1-mRNA-1">
    <property type="protein sequence ID" value="maker-unitig_44793-snap-gene-0.1-mRNA-1"/>
    <property type="gene ID" value="maker-unitig_44793-snap-gene-0.1"/>
</dbReference>
<protein>
    <submittedName>
        <fullName evidence="2">Rab-GAP TBC domain-containing protein</fullName>
    </submittedName>
</protein>
<reference evidence="2" key="1">
    <citation type="submission" date="2016-11" db="UniProtKB">
        <authorList>
            <consortium name="WormBaseParasite"/>
        </authorList>
    </citation>
    <scope>IDENTIFICATION</scope>
</reference>
<accession>A0A1I8FRL1</accession>
<evidence type="ECO:0000313" key="2">
    <source>
        <dbReference type="WBParaSite" id="maker-unitig_44793-snap-gene-0.1-mRNA-1"/>
    </source>
</evidence>
<name>A0A1I8FRL1_9PLAT</name>
<organism evidence="1 2">
    <name type="scientific">Macrostomum lignano</name>
    <dbReference type="NCBI Taxonomy" id="282301"/>
    <lineage>
        <taxon>Eukaryota</taxon>
        <taxon>Metazoa</taxon>
        <taxon>Spiralia</taxon>
        <taxon>Lophotrochozoa</taxon>
        <taxon>Platyhelminthes</taxon>
        <taxon>Rhabditophora</taxon>
        <taxon>Macrostomorpha</taxon>
        <taxon>Macrostomida</taxon>
        <taxon>Macrostomidae</taxon>
        <taxon>Macrostomum</taxon>
    </lineage>
</organism>
<dbReference type="AlphaFoldDB" id="A0A1I8FRL1"/>
<dbReference type="Gene3D" id="1.10.472.10">
    <property type="entry name" value="Cyclin-like"/>
    <property type="match status" value="2"/>
</dbReference>
<proteinExistence type="predicted"/>
<sequence>EAWLAISGRSSHYQEWLARKQYVDLLQSGGSEISLTEEEYQKLMVFFANFYSGNWRGKTCSFSMLRYSLPALILGCCAPLPCLGLPRLKEFGVLSRQRPIAMECEFLMLEVLDALSVVIIPYRSLGNCLLRICKTQGFLRLVQSLRTDACLHYPPYLIALAGIHIACLVCGKDAQAWFVTELSVDLDKVLEIVAAPASEPVRAVEGLRRSGTRCRLFMEKMPRPEAGI</sequence>
<evidence type="ECO:0000313" key="1">
    <source>
        <dbReference type="Proteomes" id="UP000095280"/>
    </source>
</evidence>
<keyword evidence="1" id="KW-1185">Reference proteome</keyword>
<dbReference type="InterPro" id="IPR036915">
    <property type="entry name" value="Cyclin-like_sf"/>
</dbReference>
<dbReference type="Proteomes" id="UP000095280">
    <property type="component" value="Unplaced"/>
</dbReference>
<dbReference type="PIRSF" id="PIRSF028758">
    <property type="entry name" value="Cyclin, C/H/G types"/>
    <property type="match status" value="1"/>
</dbReference>
<dbReference type="SUPFAM" id="SSF47954">
    <property type="entry name" value="Cyclin-like"/>
    <property type="match status" value="1"/>
</dbReference>